<feature type="compositionally biased region" description="Basic and acidic residues" evidence="2">
    <location>
        <begin position="115"/>
        <end position="127"/>
    </location>
</feature>
<reference evidence="3 4" key="1">
    <citation type="submission" date="2018-06" db="EMBL/GenBank/DDBJ databases">
        <title>Complete Genomes of Monosporascus.</title>
        <authorList>
            <person name="Robinson A.J."/>
            <person name="Natvig D.O."/>
        </authorList>
    </citation>
    <scope>NUCLEOTIDE SEQUENCE [LARGE SCALE GENOMIC DNA]</scope>
    <source>
        <strain evidence="3 4">CBS 110550</strain>
    </source>
</reference>
<proteinExistence type="predicted"/>
<keyword evidence="4" id="KW-1185">Reference proteome</keyword>
<sequence>MTSSPREESPEIAEIEAETLQWIEEWNTIRSEYNDRKDSELSHFQKENQSDENKIQKLQEEIQKLQESIQNRKHAFDNAAKERDRAHRRRLTEHLKIRPDYMVSLVQEAFPRHQLEHKTGQGSEKKRPSSGVVQRIRPRPEEGYEDVGRQPIPLNQRELGGQSMRWLLPSATVSQRQHTSSDSIIDPTVGNVYRAYWKPSETWYAAVVLPTGDFDSIGMLGSLTDTGLLKYIPVCYCFDKSTRKITGWQKGYETGGLHATKRKFPVMYFDDTLTIPLRGDFKFPQRDLFDWVPAKFLRSFDFNDPESSLIPGYKSACDFRARMEARKEQQAQLGSMLIDGGDRTRDGQSTELTSSSSDNNRRIQQPNTETISRGEARSASAEPRAAQAITAASIDREMVDIYAIPDDNIKSHAGSESPSLDIEDSFMPAEGQRTGVDQSINNRGSDQAVNTYSYTARGACPDTARAEALEAPERTQQTPEPVQGFLASPRSSQASTASETGLIERQRTLRAVDGPRSSSESRSDDDGEGHYSNTYDDVKLEIETAPSDSASDIRLHVAEQTEKTLNVQASPLFNLTGEEAAIKPNADIANAAFRPQLEEMEPRTKIKKQVLGELANTLDSFLTYTRQTT</sequence>
<dbReference type="EMBL" id="QJNU01001588">
    <property type="protein sequence ID" value="RYO74332.1"/>
    <property type="molecule type" value="Genomic_DNA"/>
</dbReference>
<organism evidence="3 4">
    <name type="scientific">Monosporascus ibericus</name>
    <dbReference type="NCBI Taxonomy" id="155417"/>
    <lineage>
        <taxon>Eukaryota</taxon>
        <taxon>Fungi</taxon>
        <taxon>Dikarya</taxon>
        <taxon>Ascomycota</taxon>
        <taxon>Pezizomycotina</taxon>
        <taxon>Sordariomycetes</taxon>
        <taxon>Xylariomycetidae</taxon>
        <taxon>Xylariales</taxon>
        <taxon>Xylariales incertae sedis</taxon>
        <taxon>Monosporascus</taxon>
    </lineage>
</organism>
<dbReference type="OrthoDB" id="5234017at2759"/>
<feature type="region of interest" description="Disordered" evidence="2">
    <location>
        <begin position="115"/>
        <end position="153"/>
    </location>
</feature>
<dbReference type="Proteomes" id="UP000293360">
    <property type="component" value="Unassembled WGS sequence"/>
</dbReference>
<evidence type="ECO:0000313" key="4">
    <source>
        <dbReference type="Proteomes" id="UP000293360"/>
    </source>
</evidence>
<protein>
    <submittedName>
        <fullName evidence="3">Uncharacterized protein</fullName>
    </submittedName>
</protein>
<keyword evidence="1" id="KW-0175">Coiled coil</keyword>
<gene>
    <name evidence="3" type="ORF">DL764_010857</name>
</gene>
<dbReference type="STRING" id="155417.A0A4Q4SS01"/>
<dbReference type="AlphaFoldDB" id="A0A4Q4SS01"/>
<feature type="compositionally biased region" description="Polar residues" evidence="2">
    <location>
        <begin position="349"/>
        <end position="371"/>
    </location>
</feature>
<evidence type="ECO:0000256" key="2">
    <source>
        <dbReference type="SAM" id="MobiDB-lite"/>
    </source>
</evidence>
<evidence type="ECO:0000256" key="1">
    <source>
        <dbReference type="SAM" id="Coils"/>
    </source>
</evidence>
<feature type="compositionally biased region" description="Basic and acidic residues" evidence="2">
    <location>
        <begin position="138"/>
        <end position="148"/>
    </location>
</feature>
<feature type="region of interest" description="Disordered" evidence="2">
    <location>
        <begin position="469"/>
        <end position="537"/>
    </location>
</feature>
<comment type="caution">
    <text evidence="3">The sequence shown here is derived from an EMBL/GenBank/DDBJ whole genome shotgun (WGS) entry which is preliminary data.</text>
</comment>
<feature type="coiled-coil region" evidence="1">
    <location>
        <begin position="41"/>
        <end position="82"/>
    </location>
</feature>
<name>A0A4Q4SS01_9PEZI</name>
<feature type="region of interest" description="Disordered" evidence="2">
    <location>
        <begin position="335"/>
        <end position="384"/>
    </location>
</feature>
<evidence type="ECO:0000313" key="3">
    <source>
        <dbReference type="EMBL" id="RYO74332.1"/>
    </source>
</evidence>
<feature type="compositionally biased region" description="Polar residues" evidence="2">
    <location>
        <begin position="489"/>
        <end position="499"/>
    </location>
</feature>
<accession>A0A4Q4SS01</accession>